<dbReference type="EMBL" id="MJGC01000082">
    <property type="protein sequence ID" value="OEJ73675.1"/>
    <property type="molecule type" value="Genomic_DNA"/>
</dbReference>
<dbReference type="InterPro" id="IPR049712">
    <property type="entry name" value="Poly_export"/>
</dbReference>
<name>A0A1E5QG61_9CYAN</name>
<evidence type="ECO:0000259" key="3">
    <source>
        <dbReference type="Pfam" id="PF10531"/>
    </source>
</evidence>
<reference evidence="4" key="1">
    <citation type="submission" date="2016-09" db="EMBL/GenBank/DDBJ databases">
        <title>Draft genome of thermotolerant cyanobacterium Desertifilum sp. strain IPPAS B-1220.</title>
        <authorList>
            <person name="Sinetova M.A."/>
            <person name="Bolakhan K."/>
            <person name="Zayadan B.K."/>
            <person name="Mironov K.S."/>
            <person name="Ustinova V."/>
            <person name="Kupriyanova E.V."/>
            <person name="Sidorov R.A."/>
            <person name="Skrypnik A.N."/>
            <person name="Gogoleva N.E."/>
            <person name="Gogolev Y.V."/>
            <person name="Los D.A."/>
        </authorList>
    </citation>
    <scope>NUCLEOTIDE SEQUENCE [LARGE SCALE GENOMIC DNA]</scope>
    <source>
        <strain evidence="4">IPPAS B-1220</strain>
    </source>
</reference>
<accession>A0A1E5QG61</accession>
<dbReference type="Gene3D" id="3.10.560.10">
    <property type="entry name" value="Outer membrane lipoprotein wza domain like"/>
    <property type="match status" value="1"/>
</dbReference>
<feature type="domain" description="Polysaccharide export protein N-terminal" evidence="2">
    <location>
        <begin position="102"/>
        <end position="173"/>
    </location>
</feature>
<evidence type="ECO:0000256" key="1">
    <source>
        <dbReference type="ARBA" id="ARBA00022729"/>
    </source>
</evidence>
<gene>
    <name evidence="4" type="ORF">BH720_18630</name>
</gene>
<dbReference type="PANTHER" id="PTHR33619:SF3">
    <property type="entry name" value="POLYSACCHARIDE EXPORT PROTEIN GFCE-RELATED"/>
    <property type="match status" value="1"/>
</dbReference>
<dbReference type="Pfam" id="PF10531">
    <property type="entry name" value="SLBB"/>
    <property type="match status" value="1"/>
</dbReference>
<keyword evidence="1" id="KW-0732">Signal</keyword>
<dbReference type="Gene3D" id="3.30.1950.10">
    <property type="entry name" value="wza like domain"/>
    <property type="match status" value="1"/>
</dbReference>
<organism evidence="4">
    <name type="scientific">Desertifilum tharense IPPAS B-1220</name>
    <dbReference type="NCBI Taxonomy" id="1781255"/>
    <lineage>
        <taxon>Bacteria</taxon>
        <taxon>Bacillati</taxon>
        <taxon>Cyanobacteriota</taxon>
        <taxon>Cyanophyceae</taxon>
        <taxon>Desertifilales</taxon>
        <taxon>Desertifilaceae</taxon>
        <taxon>Desertifilum</taxon>
    </lineage>
</organism>
<dbReference type="AlphaFoldDB" id="A0A1E5QG61"/>
<dbReference type="InterPro" id="IPR003715">
    <property type="entry name" value="Poly_export_N"/>
</dbReference>
<dbReference type="STRING" id="1781255.BH720_18630"/>
<dbReference type="GO" id="GO:0015159">
    <property type="term" value="F:polysaccharide transmembrane transporter activity"/>
    <property type="evidence" value="ECO:0007669"/>
    <property type="project" value="InterPro"/>
</dbReference>
<comment type="caution">
    <text evidence="4">The sequence shown here is derived from an EMBL/GenBank/DDBJ whole genome shotgun (WGS) entry which is preliminary data.</text>
</comment>
<evidence type="ECO:0000259" key="2">
    <source>
        <dbReference type="Pfam" id="PF02563"/>
    </source>
</evidence>
<protein>
    <submittedName>
        <fullName evidence="4">Uncharacterized protein</fullName>
    </submittedName>
</protein>
<proteinExistence type="predicted"/>
<dbReference type="Pfam" id="PF02563">
    <property type="entry name" value="Poly_export"/>
    <property type="match status" value="1"/>
</dbReference>
<evidence type="ECO:0000313" key="4">
    <source>
        <dbReference type="EMBL" id="OEJ73675.1"/>
    </source>
</evidence>
<dbReference type="PANTHER" id="PTHR33619">
    <property type="entry name" value="POLYSACCHARIDE EXPORT PROTEIN GFCE-RELATED"/>
    <property type="match status" value="1"/>
</dbReference>
<sequence length="413" mass="45487">MSWPRTFIGLGLASLYTSTATLSYTFILWSIQPQKAIAQTPPTDTELQRLLEERRQRLQREGGLPTLELEPADPLLPSPQAPIPPLFQTPPTPALDPVIEFDTYRLGPGDAIGVSVLRFPDLSFQAALDLEGNITVPLLGRVPLTGLTLEEAQERIRFGLNRFIIDPVVTVSLIGVRPVQVTIAGEVFRPGFYPLNPPFVSTAILIAGGTTQQADLRDVRVRRILPDGSVIERTLDLFTPLRNADTLPDLRLQNGDAIVVRTLDTDDLTYDRTLVASSTLAQQQIRIQVLSYAGGGVGALALPNGSRFTDALAAIRINPDNTNFRQIALIRFDPERGQAVTRLLNARDAILGNPAEDPMLLENDVIVVGRNLVARITYALGTFTQPFRDILGFLLFFRQLRQGAENLFGPDQR</sequence>
<dbReference type="InterPro" id="IPR019554">
    <property type="entry name" value="Soluble_ligand-bd"/>
</dbReference>
<feature type="domain" description="Soluble ligand binding" evidence="3">
    <location>
        <begin position="181"/>
        <end position="231"/>
    </location>
</feature>